<reference evidence="3 4" key="1">
    <citation type="submission" date="2019-02" db="EMBL/GenBank/DDBJ databases">
        <title>Sequencing the genomes of 1000 actinobacteria strains.</title>
        <authorList>
            <person name="Klenk H.-P."/>
        </authorList>
    </citation>
    <scope>NUCLEOTIDE SEQUENCE [LARGE SCALE GENOMIC DNA]</scope>
    <source>
        <strain evidence="3 4">DSM 45162</strain>
    </source>
</reference>
<dbReference type="GO" id="GO:0016787">
    <property type="term" value="F:hydrolase activity"/>
    <property type="evidence" value="ECO:0007669"/>
    <property type="project" value="UniProtKB-KW"/>
</dbReference>
<keyword evidence="1" id="KW-0378">Hydrolase</keyword>
<comment type="caution">
    <text evidence="3">The sequence shown here is derived from an EMBL/GenBank/DDBJ whole genome shotgun (WGS) entry which is preliminary data.</text>
</comment>
<keyword evidence="4" id="KW-1185">Reference proteome</keyword>
<feature type="domain" description="Alpha/beta hydrolase fold-3" evidence="2">
    <location>
        <begin position="50"/>
        <end position="251"/>
    </location>
</feature>
<dbReference type="Gene3D" id="3.40.50.1820">
    <property type="entry name" value="alpha/beta hydrolase"/>
    <property type="match status" value="1"/>
</dbReference>
<name>A0A4Q7ZTC4_9ACTN</name>
<dbReference type="Proteomes" id="UP000292564">
    <property type="component" value="Unassembled WGS sequence"/>
</dbReference>
<proteinExistence type="predicted"/>
<evidence type="ECO:0000313" key="4">
    <source>
        <dbReference type="Proteomes" id="UP000292564"/>
    </source>
</evidence>
<dbReference type="Pfam" id="PF07859">
    <property type="entry name" value="Abhydrolase_3"/>
    <property type="match status" value="1"/>
</dbReference>
<dbReference type="OrthoDB" id="3181909at2"/>
<dbReference type="AlphaFoldDB" id="A0A4Q7ZTC4"/>
<dbReference type="EMBL" id="SHKY01000001">
    <property type="protein sequence ID" value="RZU53775.1"/>
    <property type="molecule type" value="Genomic_DNA"/>
</dbReference>
<dbReference type="PANTHER" id="PTHR48081">
    <property type="entry name" value="AB HYDROLASE SUPERFAMILY PROTEIN C4A8.06C"/>
    <property type="match status" value="1"/>
</dbReference>
<protein>
    <submittedName>
        <fullName evidence="3">Acetyl esterase</fullName>
    </submittedName>
</protein>
<sequence length="295" mass="31154">MSLSDHSVRREPRGSGTCDVSWYTTQVSGPGADVPVRILRPTGPRNGWTVWAHGGSWHHGSALTWHHACADLAVAAATTVVSVDYRLAPEHPHPAALEDFLTAVAWAQEQAAGEATEVAVGGDSAGGTIAACAALVLRDSGGHLAAQVLAYPPIDPQCRADSYHRDPCAFPAAGALTAAWRGYRGEHPDGSGGLYSTPMEAADLTGAAPAIIAVGELDPVIDDVRDYQRRLHAAGVPVRYLELARTAHGAFLEPVPARLARPRGPSLRSWLGRALAHAFAQRTGVTLPPRQRTFS</sequence>
<evidence type="ECO:0000259" key="2">
    <source>
        <dbReference type="Pfam" id="PF07859"/>
    </source>
</evidence>
<dbReference type="RefSeq" id="WP_130512224.1">
    <property type="nucleotide sequence ID" value="NZ_SHKY01000001.1"/>
</dbReference>
<evidence type="ECO:0000256" key="1">
    <source>
        <dbReference type="ARBA" id="ARBA00022801"/>
    </source>
</evidence>
<dbReference type="InterPro" id="IPR013094">
    <property type="entry name" value="AB_hydrolase_3"/>
</dbReference>
<dbReference type="SUPFAM" id="SSF53474">
    <property type="entry name" value="alpha/beta-Hydrolases"/>
    <property type="match status" value="1"/>
</dbReference>
<dbReference type="InterPro" id="IPR029058">
    <property type="entry name" value="AB_hydrolase_fold"/>
</dbReference>
<evidence type="ECO:0000313" key="3">
    <source>
        <dbReference type="EMBL" id="RZU53775.1"/>
    </source>
</evidence>
<gene>
    <name evidence="3" type="ORF">EV385_5709</name>
</gene>
<dbReference type="InterPro" id="IPR050300">
    <property type="entry name" value="GDXG_lipolytic_enzyme"/>
</dbReference>
<organism evidence="3 4">
    <name type="scientific">Krasilnikovia cinnamomea</name>
    <dbReference type="NCBI Taxonomy" id="349313"/>
    <lineage>
        <taxon>Bacteria</taxon>
        <taxon>Bacillati</taxon>
        <taxon>Actinomycetota</taxon>
        <taxon>Actinomycetes</taxon>
        <taxon>Micromonosporales</taxon>
        <taxon>Micromonosporaceae</taxon>
        <taxon>Krasilnikovia</taxon>
    </lineage>
</organism>
<accession>A0A4Q7ZTC4</accession>
<dbReference type="PANTHER" id="PTHR48081:SF8">
    <property type="entry name" value="ALPHA_BETA HYDROLASE FOLD-3 DOMAIN-CONTAINING PROTEIN-RELATED"/>
    <property type="match status" value="1"/>
</dbReference>